<gene>
    <name evidence="2" type="ORF">Ari01nite_62120</name>
</gene>
<proteinExistence type="predicted"/>
<keyword evidence="3" id="KW-1185">Reference proteome</keyword>
<comment type="caution">
    <text evidence="2">The sequence shown here is derived from an EMBL/GenBank/DDBJ whole genome shotgun (WGS) entry which is preliminary data.</text>
</comment>
<feature type="domain" description="Mycothiol-dependent maleylpyruvate isomerase metal-binding" evidence="1">
    <location>
        <begin position="9"/>
        <end position="152"/>
    </location>
</feature>
<reference evidence="2" key="1">
    <citation type="submission" date="2021-01" db="EMBL/GenBank/DDBJ databases">
        <title>Whole genome shotgun sequence of Actinoplanes rishiriensis NBRC 108556.</title>
        <authorList>
            <person name="Komaki H."/>
            <person name="Tamura T."/>
        </authorList>
    </citation>
    <scope>NUCLEOTIDE SEQUENCE</scope>
    <source>
        <strain evidence="2">NBRC 108556</strain>
    </source>
</reference>
<dbReference type="SUPFAM" id="SSF109854">
    <property type="entry name" value="DinB/YfiT-like putative metalloenzymes"/>
    <property type="match status" value="1"/>
</dbReference>
<dbReference type="EMBL" id="BOMV01000065">
    <property type="protein sequence ID" value="GIE98747.1"/>
    <property type="molecule type" value="Genomic_DNA"/>
</dbReference>
<evidence type="ECO:0000313" key="3">
    <source>
        <dbReference type="Proteomes" id="UP000636960"/>
    </source>
</evidence>
<dbReference type="InterPro" id="IPR024344">
    <property type="entry name" value="MDMPI_metal-binding"/>
</dbReference>
<sequence length="218" mass="23567">MTDPESAAFRAEAHALAATLAGLSPDDWDQPTRCEPWTVRDVVGHLVTALGRLPHMLTQDEPDHPDTDATGYYRPDARFSLDANTDRIHTAQTEGSADDLVAAFTAAAYAVDDAYRAVTPARRVRTRHGDAMLLSAFLTTRTVEVAVHGLDITDALAQPPCLTPAGAAHLPQALLGPEWHRLGWDPVTLLRKVSGRTQVFPEEADRMAQLGAGRLAFG</sequence>
<evidence type="ECO:0000313" key="2">
    <source>
        <dbReference type="EMBL" id="GIE98747.1"/>
    </source>
</evidence>
<protein>
    <recommendedName>
        <fullName evidence="1">Mycothiol-dependent maleylpyruvate isomerase metal-binding domain-containing protein</fullName>
    </recommendedName>
</protein>
<dbReference type="GO" id="GO:0046872">
    <property type="term" value="F:metal ion binding"/>
    <property type="evidence" value="ECO:0007669"/>
    <property type="project" value="InterPro"/>
</dbReference>
<accession>A0A919K3R9</accession>
<dbReference type="Proteomes" id="UP000636960">
    <property type="component" value="Unassembled WGS sequence"/>
</dbReference>
<evidence type="ECO:0000259" key="1">
    <source>
        <dbReference type="Pfam" id="PF11716"/>
    </source>
</evidence>
<dbReference type="RefSeq" id="WP_203785760.1">
    <property type="nucleotide sequence ID" value="NZ_BOMV01000065.1"/>
</dbReference>
<dbReference type="Gene3D" id="1.20.120.450">
    <property type="entry name" value="dinb family like domain"/>
    <property type="match status" value="1"/>
</dbReference>
<dbReference type="Pfam" id="PF11716">
    <property type="entry name" value="MDMPI_N"/>
    <property type="match status" value="1"/>
</dbReference>
<dbReference type="InterPro" id="IPR017517">
    <property type="entry name" value="Maleyloyr_isom"/>
</dbReference>
<dbReference type="NCBIfam" id="TIGR03083">
    <property type="entry name" value="maleylpyruvate isomerase family mycothiol-dependent enzyme"/>
    <property type="match status" value="1"/>
</dbReference>
<dbReference type="AlphaFoldDB" id="A0A919K3R9"/>
<organism evidence="2 3">
    <name type="scientific">Paractinoplanes rishiriensis</name>
    <dbReference type="NCBI Taxonomy" id="1050105"/>
    <lineage>
        <taxon>Bacteria</taxon>
        <taxon>Bacillati</taxon>
        <taxon>Actinomycetota</taxon>
        <taxon>Actinomycetes</taxon>
        <taxon>Micromonosporales</taxon>
        <taxon>Micromonosporaceae</taxon>
        <taxon>Paractinoplanes</taxon>
    </lineage>
</organism>
<name>A0A919K3R9_9ACTN</name>
<dbReference type="InterPro" id="IPR034660">
    <property type="entry name" value="DinB/YfiT-like"/>
</dbReference>